<protein>
    <submittedName>
        <fullName evidence="1">Uncharacterized protein</fullName>
    </submittedName>
</protein>
<feature type="non-terminal residue" evidence="1">
    <location>
        <position position="1"/>
    </location>
</feature>
<dbReference type="Proteomes" id="UP000192578">
    <property type="component" value="Unassembled WGS sequence"/>
</dbReference>
<reference evidence="2" key="1">
    <citation type="submission" date="2017-01" db="EMBL/GenBank/DDBJ databases">
        <title>Comparative genomics of anhydrobiosis in the tardigrade Hypsibius dujardini.</title>
        <authorList>
            <person name="Yoshida Y."/>
            <person name="Koutsovoulos G."/>
            <person name="Laetsch D."/>
            <person name="Stevens L."/>
            <person name="Kumar S."/>
            <person name="Horikawa D."/>
            <person name="Ishino K."/>
            <person name="Komine S."/>
            <person name="Tomita M."/>
            <person name="Blaxter M."/>
            <person name="Arakawa K."/>
        </authorList>
    </citation>
    <scope>NUCLEOTIDE SEQUENCE [LARGE SCALE GENOMIC DNA]</scope>
    <source>
        <strain evidence="2">Z151</strain>
    </source>
</reference>
<proteinExistence type="predicted"/>
<organism evidence="1 2">
    <name type="scientific">Hypsibius exemplaris</name>
    <name type="common">Freshwater tardigrade</name>
    <dbReference type="NCBI Taxonomy" id="2072580"/>
    <lineage>
        <taxon>Eukaryota</taxon>
        <taxon>Metazoa</taxon>
        <taxon>Ecdysozoa</taxon>
        <taxon>Tardigrada</taxon>
        <taxon>Eutardigrada</taxon>
        <taxon>Parachela</taxon>
        <taxon>Hypsibioidea</taxon>
        <taxon>Hypsibiidae</taxon>
        <taxon>Hypsibius</taxon>
    </lineage>
</organism>
<dbReference type="EMBL" id="MTYJ01001010">
    <property type="protein sequence ID" value="OWA55585.1"/>
    <property type="molecule type" value="Genomic_DNA"/>
</dbReference>
<keyword evidence="2" id="KW-1185">Reference proteome</keyword>
<accession>A0A9X6NK77</accession>
<sequence length="54" mass="5746">VGKSGCLDVWMSGCLDVGMSGCRDVGMSGCLDVGMFRNFALKIDSSQWKGRVGK</sequence>
<gene>
    <name evidence="1" type="ORF">BV898_19972</name>
</gene>
<evidence type="ECO:0000313" key="1">
    <source>
        <dbReference type="EMBL" id="OWA55585.1"/>
    </source>
</evidence>
<comment type="caution">
    <text evidence="1">The sequence shown here is derived from an EMBL/GenBank/DDBJ whole genome shotgun (WGS) entry which is preliminary data.</text>
</comment>
<evidence type="ECO:0000313" key="2">
    <source>
        <dbReference type="Proteomes" id="UP000192578"/>
    </source>
</evidence>
<dbReference type="AlphaFoldDB" id="A0A9X6NK77"/>
<name>A0A9X6NK77_HYPEX</name>